<gene>
    <name evidence="2" type="primary">LOC130462908</name>
</gene>
<dbReference type="Gene3D" id="3.60.10.10">
    <property type="entry name" value="Endonuclease/exonuclease/phosphatase"/>
    <property type="match status" value="1"/>
</dbReference>
<reference evidence="1" key="1">
    <citation type="journal article" date="2021" name="Nat. Commun.">
        <title>Genomic analyses provide insights into spinach domestication and the genetic basis of agronomic traits.</title>
        <authorList>
            <person name="Cai X."/>
            <person name="Sun X."/>
            <person name="Xu C."/>
            <person name="Sun H."/>
            <person name="Wang X."/>
            <person name="Ge C."/>
            <person name="Zhang Z."/>
            <person name="Wang Q."/>
            <person name="Fei Z."/>
            <person name="Jiao C."/>
            <person name="Wang Q."/>
        </authorList>
    </citation>
    <scope>NUCLEOTIDE SEQUENCE [LARGE SCALE GENOMIC DNA]</scope>
    <source>
        <strain evidence="1">cv. Varoflay</strain>
    </source>
</reference>
<accession>A0ABM3QWZ3</accession>
<keyword evidence="1" id="KW-1185">Reference proteome</keyword>
<dbReference type="InterPro" id="IPR036691">
    <property type="entry name" value="Endo/exonu/phosph_ase_sf"/>
</dbReference>
<dbReference type="Proteomes" id="UP000813463">
    <property type="component" value="Chromosome 6"/>
</dbReference>
<dbReference type="RefSeq" id="XP_056687867.1">
    <property type="nucleotide sequence ID" value="XM_056831889.1"/>
</dbReference>
<evidence type="ECO:0000313" key="1">
    <source>
        <dbReference type="Proteomes" id="UP000813463"/>
    </source>
</evidence>
<proteinExistence type="predicted"/>
<protein>
    <recommendedName>
        <fullName evidence="3">Endonuclease/exonuclease/phosphatase domain-containing protein</fullName>
    </recommendedName>
</protein>
<evidence type="ECO:0000313" key="2">
    <source>
        <dbReference type="RefSeq" id="XP_056687867.1"/>
    </source>
</evidence>
<dbReference type="SUPFAM" id="SSF56219">
    <property type="entry name" value="DNase I-like"/>
    <property type="match status" value="1"/>
</dbReference>
<dbReference type="PANTHER" id="PTHR33710">
    <property type="entry name" value="BNAC02G09200D PROTEIN"/>
    <property type="match status" value="1"/>
</dbReference>
<dbReference type="GeneID" id="130462908"/>
<organism evidence="1 2">
    <name type="scientific">Spinacia oleracea</name>
    <name type="common">Spinach</name>
    <dbReference type="NCBI Taxonomy" id="3562"/>
    <lineage>
        <taxon>Eukaryota</taxon>
        <taxon>Viridiplantae</taxon>
        <taxon>Streptophyta</taxon>
        <taxon>Embryophyta</taxon>
        <taxon>Tracheophyta</taxon>
        <taxon>Spermatophyta</taxon>
        <taxon>Magnoliopsida</taxon>
        <taxon>eudicotyledons</taxon>
        <taxon>Gunneridae</taxon>
        <taxon>Pentapetalae</taxon>
        <taxon>Caryophyllales</taxon>
        <taxon>Chenopodiaceae</taxon>
        <taxon>Chenopodioideae</taxon>
        <taxon>Anserineae</taxon>
        <taxon>Spinacia</taxon>
    </lineage>
</organism>
<reference evidence="2" key="2">
    <citation type="submission" date="2025-08" db="UniProtKB">
        <authorList>
            <consortium name="RefSeq"/>
        </authorList>
    </citation>
    <scope>IDENTIFICATION</scope>
    <source>
        <tissue evidence="2">Leaf</tissue>
    </source>
</reference>
<evidence type="ECO:0008006" key="3">
    <source>
        <dbReference type="Google" id="ProtNLM"/>
    </source>
</evidence>
<sequence length="270" mass="31931">MAWNCMGLNSSNEPTIPFLLWTIRKFSVNVVFLMESKANSEVVEYHNKKLGGSRSIPGKEMFMYWRKRWQLVDVPFHGVNYTWCNNRRGEGCIYERLDRGYATDEWCQIFPEASILNLPILVSDHSPIILDIINARKKKSREFQMANNIIWDHIMDICDNIQKQINDQDQLNINEGIKQEKMVKEECFEKALVKLAYWKQRAKGKWVALGIVILPFVFRCAKQRKIINEIRMIQDDDGNWVSESEEIKNVICKHFKSLFKRMIFWRALGF</sequence>
<name>A0ABM3QWZ3_SPIOL</name>
<dbReference type="PANTHER" id="PTHR33710:SF79">
    <property type="entry name" value="OS06G0205337 PROTEIN"/>
    <property type="match status" value="1"/>
</dbReference>